<accession>A0A7W7VJ79</accession>
<evidence type="ECO:0000313" key="2">
    <source>
        <dbReference type="Proteomes" id="UP000520767"/>
    </source>
</evidence>
<name>A0A7W7VJ79_9PSEU</name>
<keyword evidence="2" id="KW-1185">Reference proteome</keyword>
<organism evidence="1 2">
    <name type="scientific">Actinophytocola algeriensis</name>
    <dbReference type="NCBI Taxonomy" id="1768010"/>
    <lineage>
        <taxon>Bacteria</taxon>
        <taxon>Bacillati</taxon>
        <taxon>Actinomycetota</taxon>
        <taxon>Actinomycetes</taxon>
        <taxon>Pseudonocardiales</taxon>
        <taxon>Pseudonocardiaceae</taxon>
    </lineage>
</organism>
<reference evidence="1 2" key="1">
    <citation type="submission" date="2020-08" db="EMBL/GenBank/DDBJ databases">
        <title>Genomic Encyclopedia of Type Strains, Phase III (KMG-III): the genomes of soil and plant-associated and newly described type strains.</title>
        <authorList>
            <person name="Whitman W."/>
        </authorList>
    </citation>
    <scope>NUCLEOTIDE SEQUENCE [LARGE SCALE GENOMIC DNA]</scope>
    <source>
        <strain evidence="1 2">CECT 8960</strain>
    </source>
</reference>
<dbReference type="AlphaFoldDB" id="A0A7W7VJ79"/>
<dbReference type="RefSeq" id="WP_184816045.1">
    <property type="nucleotide sequence ID" value="NZ_JACHJQ010000011.1"/>
</dbReference>
<comment type="caution">
    <text evidence="1">The sequence shown here is derived from an EMBL/GenBank/DDBJ whole genome shotgun (WGS) entry which is preliminary data.</text>
</comment>
<dbReference type="Proteomes" id="UP000520767">
    <property type="component" value="Unassembled WGS sequence"/>
</dbReference>
<sequence length="59" mass="6301">MTAGHVYSQAPRCSRCEGRALLTKEAAQALADESLGRLTVASCPAEDGWHLYAPPQDAE</sequence>
<gene>
    <name evidence="1" type="ORF">FHR82_008345</name>
</gene>
<protein>
    <submittedName>
        <fullName evidence="1">Uncharacterized protein</fullName>
    </submittedName>
</protein>
<dbReference type="EMBL" id="JACHJQ010000011">
    <property type="protein sequence ID" value="MBB4912074.1"/>
    <property type="molecule type" value="Genomic_DNA"/>
</dbReference>
<proteinExistence type="predicted"/>
<evidence type="ECO:0000313" key="1">
    <source>
        <dbReference type="EMBL" id="MBB4912074.1"/>
    </source>
</evidence>